<feature type="compositionally biased region" description="Basic and acidic residues" evidence="1">
    <location>
        <begin position="40"/>
        <end position="59"/>
    </location>
</feature>
<evidence type="ECO:0000313" key="3">
    <source>
        <dbReference type="Proteomes" id="UP000663881"/>
    </source>
</evidence>
<feature type="region of interest" description="Disordered" evidence="1">
    <location>
        <begin position="37"/>
        <end position="59"/>
    </location>
</feature>
<proteinExistence type="predicted"/>
<protein>
    <submittedName>
        <fullName evidence="2">Uncharacterized protein</fullName>
    </submittedName>
</protein>
<feature type="non-terminal residue" evidence="2">
    <location>
        <position position="59"/>
    </location>
</feature>
<dbReference type="Proteomes" id="UP000663881">
    <property type="component" value="Unassembled WGS sequence"/>
</dbReference>
<reference evidence="2" key="1">
    <citation type="submission" date="2021-02" db="EMBL/GenBank/DDBJ databases">
        <authorList>
            <person name="Nowell W R."/>
        </authorList>
    </citation>
    <scope>NUCLEOTIDE SEQUENCE</scope>
</reference>
<organism evidence="2 3">
    <name type="scientific">Adineta steineri</name>
    <dbReference type="NCBI Taxonomy" id="433720"/>
    <lineage>
        <taxon>Eukaryota</taxon>
        <taxon>Metazoa</taxon>
        <taxon>Spiralia</taxon>
        <taxon>Gnathifera</taxon>
        <taxon>Rotifera</taxon>
        <taxon>Eurotatoria</taxon>
        <taxon>Bdelloidea</taxon>
        <taxon>Adinetida</taxon>
        <taxon>Adinetidae</taxon>
        <taxon>Adineta</taxon>
    </lineage>
</organism>
<sequence>MAGRGRGGAGAGIAQMRRDMQNLERRVAELTNALANQRTIQRDVSDEETEHGGVDHQEE</sequence>
<comment type="caution">
    <text evidence="2">The sequence shown here is derived from an EMBL/GenBank/DDBJ whole genome shotgun (WGS) entry which is preliminary data.</text>
</comment>
<gene>
    <name evidence="2" type="ORF">OKA104_LOCUS44828</name>
</gene>
<evidence type="ECO:0000313" key="2">
    <source>
        <dbReference type="EMBL" id="CAF4274215.1"/>
    </source>
</evidence>
<dbReference type="AlphaFoldDB" id="A0A820G914"/>
<name>A0A820G914_9BILA</name>
<accession>A0A820G914</accession>
<evidence type="ECO:0000256" key="1">
    <source>
        <dbReference type="SAM" id="MobiDB-lite"/>
    </source>
</evidence>
<dbReference type="EMBL" id="CAJOAY010014098">
    <property type="protein sequence ID" value="CAF4274215.1"/>
    <property type="molecule type" value="Genomic_DNA"/>
</dbReference>